<dbReference type="RefSeq" id="WP_140926707.1">
    <property type="nucleotide sequence ID" value="NZ_VFSU01000011.1"/>
</dbReference>
<keyword evidence="10 12" id="KW-1133">Transmembrane helix</keyword>
<gene>
    <name evidence="13" type="primary">ccmD</name>
    <name evidence="13" type="ORF">FJQ54_02205</name>
</gene>
<evidence type="ECO:0000313" key="13">
    <source>
        <dbReference type="EMBL" id="TPE63691.1"/>
    </source>
</evidence>
<feature type="transmembrane region" description="Helical" evidence="12">
    <location>
        <begin position="6"/>
        <end position="27"/>
    </location>
</feature>
<evidence type="ECO:0000256" key="4">
    <source>
        <dbReference type="ARBA" id="ARBA00016461"/>
    </source>
</evidence>
<evidence type="ECO:0000313" key="14">
    <source>
        <dbReference type="Proteomes" id="UP000319897"/>
    </source>
</evidence>
<evidence type="ECO:0000256" key="5">
    <source>
        <dbReference type="ARBA" id="ARBA00022448"/>
    </source>
</evidence>
<evidence type="ECO:0000256" key="11">
    <source>
        <dbReference type="ARBA" id="ARBA00023136"/>
    </source>
</evidence>
<protein>
    <recommendedName>
        <fullName evidence="4 12">Heme exporter protein D</fullName>
    </recommendedName>
</protein>
<dbReference type="Pfam" id="PF04995">
    <property type="entry name" value="CcmD"/>
    <property type="match status" value="1"/>
</dbReference>
<evidence type="ECO:0000256" key="8">
    <source>
        <dbReference type="ARBA" id="ARBA00022692"/>
    </source>
</evidence>
<dbReference type="EMBL" id="VFSU01000011">
    <property type="protein sequence ID" value="TPE63691.1"/>
    <property type="molecule type" value="Genomic_DNA"/>
</dbReference>
<evidence type="ECO:0000256" key="9">
    <source>
        <dbReference type="ARBA" id="ARBA00022748"/>
    </source>
</evidence>
<evidence type="ECO:0000256" key="3">
    <source>
        <dbReference type="ARBA" id="ARBA00008741"/>
    </source>
</evidence>
<dbReference type="NCBIfam" id="TIGR03141">
    <property type="entry name" value="cytochro_ccmD"/>
    <property type="match status" value="1"/>
</dbReference>
<evidence type="ECO:0000256" key="12">
    <source>
        <dbReference type="RuleBase" id="RU363101"/>
    </source>
</evidence>
<name>A0A501XSP7_9SPHN</name>
<evidence type="ECO:0000256" key="10">
    <source>
        <dbReference type="ARBA" id="ARBA00022989"/>
    </source>
</evidence>
<keyword evidence="6 12" id="KW-1003">Cell membrane</keyword>
<evidence type="ECO:0000256" key="2">
    <source>
        <dbReference type="ARBA" id="ARBA00004377"/>
    </source>
</evidence>
<keyword evidence="8 12" id="KW-0812">Transmembrane</keyword>
<comment type="similarity">
    <text evidence="3 12">Belongs to the CcmD/CycX/HelD family.</text>
</comment>
<comment type="caution">
    <text evidence="13">The sequence shown here is derived from an EMBL/GenBank/DDBJ whole genome shotgun (WGS) entry which is preliminary data.</text>
</comment>
<dbReference type="InterPro" id="IPR007078">
    <property type="entry name" value="Haem_export_protD_CcmD"/>
</dbReference>
<evidence type="ECO:0000256" key="7">
    <source>
        <dbReference type="ARBA" id="ARBA00022519"/>
    </source>
</evidence>
<comment type="subcellular location">
    <subcellularLocation>
        <location evidence="2 12">Cell inner membrane</location>
        <topology evidence="2 12">Single-pass membrane protein</topology>
    </subcellularLocation>
</comment>
<sequence>MPHFPFIAAAYGITIALLGGFLVWSLWRMRRAERAVEEKR</sequence>
<accession>A0A501XSP7</accession>
<proteinExistence type="inferred from homology"/>
<comment type="function">
    <text evidence="1 12">Required for the export of heme to the periplasm for the biogenesis of c-type cytochromes.</text>
</comment>
<dbReference type="OrthoDB" id="7596388at2"/>
<reference evidence="13 14" key="1">
    <citation type="submission" date="2019-06" db="EMBL/GenBank/DDBJ databases">
        <authorList>
            <person name="Lee I."/>
            <person name="Jang G.I."/>
            <person name="Hwang C.Y."/>
        </authorList>
    </citation>
    <scope>NUCLEOTIDE SEQUENCE [LARGE SCALE GENOMIC DNA]</scope>
    <source>
        <strain evidence="13 14">PAMC 28131</strain>
    </source>
</reference>
<keyword evidence="14" id="KW-1185">Reference proteome</keyword>
<keyword evidence="5 12" id="KW-0813">Transport</keyword>
<organism evidence="13 14">
    <name type="scientific">Sandaracinobacter neustonicus</name>
    <dbReference type="NCBI Taxonomy" id="1715348"/>
    <lineage>
        <taxon>Bacteria</taxon>
        <taxon>Pseudomonadati</taxon>
        <taxon>Pseudomonadota</taxon>
        <taxon>Alphaproteobacteria</taxon>
        <taxon>Sphingomonadales</taxon>
        <taxon>Sphingosinicellaceae</taxon>
        <taxon>Sandaracinobacter</taxon>
    </lineage>
</organism>
<evidence type="ECO:0000256" key="1">
    <source>
        <dbReference type="ARBA" id="ARBA00002442"/>
    </source>
</evidence>
<keyword evidence="11 12" id="KW-0472">Membrane</keyword>
<dbReference type="GO" id="GO:0005886">
    <property type="term" value="C:plasma membrane"/>
    <property type="evidence" value="ECO:0007669"/>
    <property type="project" value="UniProtKB-SubCell"/>
</dbReference>
<keyword evidence="7 12" id="KW-0997">Cell inner membrane</keyword>
<keyword evidence="9 12" id="KW-0201">Cytochrome c-type biogenesis</keyword>
<dbReference type="Proteomes" id="UP000319897">
    <property type="component" value="Unassembled WGS sequence"/>
</dbReference>
<dbReference type="GO" id="GO:0015886">
    <property type="term" value="P:heme transport"/>
    <property type="evidence" value="ECO:0007669"/>
    <property type="project" value="InterPro"/>
</dbReference>
<dbReference type="AlphaFoldDB" id="A0A501XSP7"/>
<evidence type="ECO:0000256" key="6">
    <source>
        <dbReference type="ARBA" id="ARBA00022475"/>
    </source>
</evidence>
<dbReference type="GO" id="GO:0017004">
    <property type="term" value="P:cytochrome complex assembly"/>
    <property type="evidence" value="ECO:0007669"/>
    <property type="project" value="UniProtKB-KW"/>
</dbReference>